<dbReference type="Proteomes" id="UP001049176">
    <property type="component" value="Chromosome 1"/>
</dbReference>
<evidence type="ECO:0000256" key="3">
    <source>
        <dbReference type="ARBA" id="ARBA00022833"/>
    </source>
</evidence>
<keyword evidence="3 4" id="KW-0862">Zinc</keyword>
<organism evidence="8 9">
    <name type="scientific">Marasmius oreades</name>
    <name type="common">fairy-ring Marasmius</name>
    <dbReference type="NCBI Taxonomy" id="181124"/>
    <lineage>
        <taxon>Eukaryota</taxon>
        <taxon>Fungi</taxon>
        <taxon>Dikarya</taxon>
        <taxon>Basidiomycota</taxon>
        <taxon>Agaricomycotina</taxon>
        <taxon>Agaricomycetes</taxon>
        <taxon>Agaricomycetidae</taxon>
        <taxon>Agaricales</taxon>
        <taxon>Marasmiineae</taxon>
        <taxon>Marasmiaceae</taxon>
        <taxon>Marasmius</taxon>
    </lineage>
</organism>
<dbReference type="PROSITE" id="PS50145">
    <property type="entry name" value="ZF_TRAF"/>
    <property type="match status" value="1"/>
</dbReference>
<dbReference type="InterPro" id="IPR013083">
    <property type="entry name" value="Znf_RING/FYVE/PHD"/>
</dbReference>
<name>A0A9P7V1P7_9AGAR</name>
<gene>
    <name evidence="8" type="ORF">E1B28_000634</name>
</gene>
<dbReference type="Pfam" id="PF13923">
    <property type="entry name" value="zf-C3HC4_2"/>
    <property type="match status" value="1"/>
</dbReference>
<sequence length="477" mass="52707">MATYNYIDPVNANLVCCICRMPFIYPYTTTTCAHTFCRDCITKSLETTSQCPIDRLPLREANLQPAGPIIRSLVDELLVECVNRHLGCMHTCQRQLMPVHISNSCPFESIPCPDQDCKEMIFRKDANQHRDSHKTMLCNKCGEDIQSIGLKAHGSACSGRFTTCEFCESELEHSMQASHLVVCQEITVACTHDIDGCAWEGKRSELSAHLTSCAYHAISGFFAINKARITALEDENAVLKRRVDTLEALLRMAGCELQAAKIALGPWYHYSLNLHPQLHLPTELPFDLQPSSASTSQNGSDEQVGDNPVGPSSVPSEHPDILASFFPNEDLPDLPRLPAPPRVPSISSTTSSQGWESFTVNNTGIRQNLHNAVAPLNLSTTLEGSLEALRQSIVTISTSLDSLGRRNDIALTNETFRINEEIMSLKANMHGLRMQVHAILMDRNAQVIRRVQDSQDGWPAPQRFPGSIQSSGPGTKL</sequence>
<dbReference type="PANTHER" id="PTHR10131">
    <property type="entry name" value="TNF RECEPTOR ASSOCIATED FACTOR"/>
    <property type="match status" value="1"/>
</dbReference>
<feature type="region of interest" description="Disordered" evidence="5">
    <location>
        <begin position="285"/>
        <end position="322"/>
    </location>
</feature>
<feature type="zinc finger region" description="TRAF-type" evidence="4">
    <location>
        <begin position="99"/>
        <end position="172"/>
    </location>
</feature>
<proteinExistence type="predicted"/>
<feature type="domain" description="RING-type" evidence="6">
    <location>
        <begin position="16"/>
        <end position="55"/>
    </location>
</feature>
<dbReference type="PROSITE" id="PS00518">
    <property type="entry name" value="ZF_RING_1"/>
    <property type="match status" value="1"/>
</dbReference>
<evidence type="ECO:0000259" key="7">
    <source>
        <dbReference type="PROSITE" id="PS50145"/>
    </source>
</evidence>
<evidence type="ECO:0000256" key="4">
    <source>
        <dbReference type="PROSITE-ProRule" id="PRU00207"/>
    </source>
</evidence>
<dbReference type="RefSeq" id="XP_043015191.1">
    <property type="nucleotide sequence ID" value="XM_043146488.1"/>
</dbReference>
<dbReference type="SUPFAM" id="SSF57850">
    <property type="entry name" value="RING/U-box"/>
    <property type="match status" value="1"/>
</dbReference>
<evidence type="ECO:0000313" key="8">
    <source>
        <dbReference type="EMBL" id="KAG7098721.1"/>
    </source>
</evidence>
<evidence type="ECO:0000313" key="9">
    <source>
        <dbReference type="Proteomes" id="UP001049176"/>
    </source>
</evidence>
<feature type="compositionally biased region" description="Polar residues" evidence="5">
    <location>
        <begin position="467"/>
        <end position="477"/>
    </location>
</feature>
<dbReference type="InterPro" id="IPR001841">
    <property type="entry name" value="Znf_RING"/>
</dbReference>
<dbReference type="PANTHER" id="PTHR10131:SF94">
    <property type="entry name" value="TNF RECEPTOR-ASSOCIATED FACTOR 4"/>
    <property type="match status" value="1"/>
</dbReference>
<protein>
    <submittedName>
        <fullName evidence="8">Uncharacterized protein</fullName>
    </submittedName>
</protein>
<evidence type="ECO:0000256" key="5">
    <source>
        <dbReference type="SAM" id="MobiDB-lite"/>
    </source>
</evidence>
<dbReference type="SMART" id="SM00184">
    <property type="entry name" value="RING"/>
    <property type="match status" value="1"/>
</dbReference>
<keyword evidence="9" id="KW-1185">Reference proteome</keyword>
<evidence type="ECO:0000256" key="1">
    <source>
        <dbReference type="ARBA" id="ARBA00022723"/>
    </source>
</evidence>
<dbReference type="GeneID" id="66069710"/>
<dbReference type="EMBL" id="CM032181">
    <property type="protein sequence ID" value="KAG7098721.1"/>
    <property type="molecule type" value="Genomic_DNA"/>
</dbReference>
<dbReference type="InterPro" id="IPR017907">
    <property type="entry name" value="Znf_RING_CS"/>
</dbReference>
<feature type="region of interest" description="Disordered" evidence="5">
    <location>
        <begin position="454"/>
        <end position="477"/>
    </location>
</feature>
<dbReference type="InterPro" id="IPR001293">
    <property type="entry name" value="Znf_TRAF"/>
</dbReference>
<dbReference type="Gene3D" id="3.30.40.10">
    <property type="entry name" value="Zinc/RING finger domain, C3HC4 (zinc finger)"/>
    <property type="match status" value="2"/>
</dbReference>
<feature type="domain" description="TRAF-type" evidence="7">
    <location>
        <begin position="99"/>
        <end position="172"/>
    </location>
</feature>
<dbReference type="AlphaFoldDB" id="A0A9P7V1P7"/>
<dbReference type="SUPFAM" id="SSF49599">
    <property type="entry name" value="TRAF domain-like"/>
    <property type="match status" value="2"/>
</dbReference>
<dbReference type="OrthoDB" id="1630758at2759"/>
<keyword evidence="2 4" id="KW-0863">Zinc-finger</keyword>
<evidence type="ECO:0000259" key="6">
    <source>
        <dbReference type="PROSITE" id="PS50089"/>
    </source>
</evidence>
<keyword evidence="1 4" id="KW-0479">Metal-binding</keyword>
<dbReference type="PROSITE" id="PS50089">
    <property type="entry name" value="ZF_RING_2"/>
    <property type="match status" value="1"/>
</dbReference>
<feature type="compositionally biased region" description="Polar residues" evidence="5">
    <location>
        <begin position="289"/>
        <end position="301"/>
    </location>
</feature>
<dbReference type="Pfam" id="PF02176">
    <property type="entry name" value="zf-TRAF"/>
    <property type="match status" value="1"/>
</dbReference>
<reference evidence="8" key="1">
    <citation type="journal article" date="2021" name="Genome Biol. Evol.">
        <title>The assembled and annotated genome of the fairy-ring fungus Marasmius oreades.</title>
        <authorList>
            <person name="Hiltunen M."/>
            <person name="Ament-Velasquez S.L."/>
            <person name="Johannesson H."/>
        </authorList>
    </citation>
    <scope>NUCLEOTIDE SEQUENCE</scope>
    <source>
        <strain evidence="8">03SP1</strain>
    </source>
</reference>
<comment type="caution">
    <text evidence="8">The sequence shown here is derived from an EMBL/GenBank/DDBJ whole genome shotgun (WGS) entry which is preliminary data.</text>
</comment>
<dbReference type="KEGG" id="more:E1B28_000634"/>
<dbReference type="GO" id="GO:0008270">
    <property type="term" value="F:zinc ion binding"/>
    <property type="evidence" value="ECO:0007669"/>
    <property type="project" value="UniProtKB-KW"/>
</dbReference>
<evidence type="ECO:0000256" key="2">
    <source>
        <dbReference type="ARBA" id="ARBA00022771"/>
    </source>
</evidence>
<accession>A0A9P7V1P7</accession>